<dbReference type="PANTHER" id="PTHR43884">
    <property type="entry name" value="ACYL-COA DEHYDROGENASE"/>
    <property type="match status" value="1"/>
</dbReference>
<keyword evidence="9" id="KW-1185">Reference proteome</keyword>
<dbReference type="InterPro" id="IPR036250">
    <property type="entry name" value="AcylCo_DH-like_C"/>
</dbReference>
<evidence type="ECO:0000259" key="7">
    <source>
        <dbReference type="Pfam" id="PF02771"/>
    </source>
</evidence>
<dbReference type="InterPro" id="IPR037069">
    <property type="entry name" value="AcylCoA_DH/ox_N_sf"/>
</dbReference>
<dbReference type="GO" id="GO:0050660">
    <property type="term" value="F:flavin adenine dinucleotide binding"/>
    <property type="evidence" value="ECO:0007669"/>
    <property type="project" value="InterPro"/>
</dbReference>
<evidence type="ECO:0000256" key="4">
    <source>
        <dbReference type="ARBA" id="ARBA00022827"/>
    </source>
</evidence>
<evidence type="ECO:0000313" key="9">
    <source>
        <dbReference type="Proteomes" id="UP000016568"/>
    </source>
</evidence>
<dbReference type="AlphaFoldDB" id="U2ZY01"/>
<dbReference type="InterPro" id="IPR009075">
    <property type="entry name" value="AcylCo_DH/oxidase_C"/>
</dbReference>
<dbReference type="Gene3D" id="1.10.540.10">
    <property type="entry name" value="Acyl-CoA dehydrogenase/oxidase, N-terminal domain"/>
    <property type="match status" value="1"/>
</dbReference>
<dbReference type="RefSeq" id="WP_021688305.1">
    <property type="nucleotide sequence ID" value="NZ_BASZ01000001.1"/>
</dbReference>
<dbReference type="CDD" id="cd00567">
    <property type="entry name" value="ACAD"/>
    <property type="match status" value="1"/>
</dbReference>
<dbReference type="EMBL" id="BASZ01000001">
    <property type="protein sequence ID" value="GAD47398.1"/>
    <property type="molecule type" value="Genomic_DNA"/>
</dbReference>
<organism evidence="8 9">
    <name type="scientific">Caenibius tardaugens NBRC 16725</name>
    <dbReference type="NCBI Taxonomy" id="1219035"/>
    <lineage>
        <taxon>Bacteria</taxon>
        <taxon>Pseudomonadati</taxon>
        <taxon>Pseudomonadota</taxon>
        <taxon>Alphaproteobacteria</taxon>
        <taxon>Sphingomonadales</taxon>
        <taxon>Erythrobacteraceae</taxon>
        <taxon>Caenibius</taxon>
    </lineage>
</organism>
<comment type="cofactor">
    <cofactor evidence="1">
        <name>FAD</name>
        <dbReference type="ChEBI" id="CHEBI:57692"/>
    </cofactor>
</comment>
<dbReference type="InterPro" id="IPR009100">
    <property type="entry name" value="AcylCoA_DH/oxidase_NM_dom_sf"/>
</dbReference>
<gene>
    <name evidence="8" type="ORF">NT2_01_01660</name>
</gene>
<dbReference type="Proteomes" id="UP000016568">
    <property type="component" value="Unassembled WGS sequence"/>
</dbReference>
<evidence type="ECO:0000259" key="6">
    <source>
        <dbReference type="Pfam" id="PF00441"/>
    </source>
</evidence>
<proteinExistence type="inferred from homology"/>
<feature type="domain" description="Acyl-CoA dehydrogenase/oxidase N-terminal" evidence="7">
    <location>
        <begin position="6"/>
        <end position="119"/>
    </location>
</feature>
<reference evidence="8 9" key="1">
    <citation type="submission" date="2013-09" db="EMBL/GenBank/DDBJ databases">
        <title>Whole genome shotgun sequence of Novosphingobium tardaugens NBRC 16725.</title>
        <authorList>
            <person name="Isaki S."/>
            <person name="Hosoyama A."/>
            <person name="Tsuchikane K."/>
            <person name="Katsumata H."/>
            <person name="Ando Y."/>
            <person name="Yamazaki S."/>
            <person name="Fujita N."/>
        </authorList>
    </citation>
    <scope>NUCLEOTIDE SEQUENCE [LARGE SCALE GENOMIC DNA]</scope>
    <source>
        <strain evidence="8 9">NBRC 16725</strain>
    </source>
</reference>
<keyword evidence="5" id="KW-0560">Oxidoreductase</keyword>
<name>U2ZY01_9SPHN</name>
<evidence type="ECO:0000313" key="8">
    <source>
        <dbReference type="EMBL" id="GAD47398.1"/>
    </source>
</evidence>
<dbReference type="Gene3D" id="2.40.110.10">
    <property type="entry name" value="Butyryl-CoA Dehydrogenase, subunit A, domain 2"/>
    <property type="match status" value="1"/>
</dbReference>
<dbReference type="eggNOG" id="COG1960">
    <property type="taxonomic scope" value="Bacteria"/>
</dbReference>
<dbReference type="Pfam" id="PF00441">
    <property type="entry name" value="Acyl-CoA_dh_1"/>
    <property type="match status" value="1"/>
</dbReference>
<sequence>MQFTFNEEETLLQESVSGFLASHGSSAAVRSAMDSELGYDPVLWRAIVSEMGMGGIAFPARLGGAEMGHVGLVIAMMEMGRVLLPSPYFSSIALAAQAILNAGTEAQQDALLPAIITGDTIATLAWRGVERTPAIAVRIGQDGTLNGEAGFVPYAHVSGLLVVAAKADDGKTVLAAIPADSAGVTIERHVSMDLTRPLSTVRFAGVAVAQDQILGGAGDAAAALERTLDLARIALAAENAGGAEGVLDMTVAYTKDRVQFGRPIGSFQALKHRMADMMVEVETAKTGAYYAACVVDEGSDELAEAAAIANSYSADAFMGAAGNAIQLHGGIGFTWEYDAHLFFKRARANAILLGDPSSQRVRIADMIGVDKVA</sequence>
<dbReference type="InterPro" id="IPR013786">
    <property type="entry name" value="AcylCoA_DH/ox_N"/>
</dbReference>
<accession>U2ZY01</accession>
<dbReference type="PANTHER" id="PTHR43884:SF20">
    <property type="entry name" value="ACYL-COA DEHYDROGENASE FADE28"/>
    <property type="match status" value="1"/>
</dbReference>
<dbReference type="Gene3D" id="1.20.140.10">
    <property type="entry name" value="Butyryl-CoA Dehydrogenase, subunit A, domain 3"/>
    <property type="match status" value="1"/>
</dbReference>
<comment type="caution">
    <text evidence="8">The sequence shown here is derived from an EMBL/GenBank/DDBJ whole genome shotgun (WGS) entry which is preliminary data.</text>
</comment>
<protein>
    <submittedName>
        <fullName evidence="8">Putative acyl-CoA dehydrogenase</fullName>
    </submittedName>
</protein>
<keyword evidence="4" id="KW-0274">FAD</keyword>
<feature type="domain" description="Acyl-CoA dehydrogenase/oxidase C-terminal" evidence="6">
    <location>
        <begin position="225"/>
        <end position="365"/>
    </location>
</feature>
<evidence type="ECO:0000256" key="2">
    <source>
        <dbReference type="ARBA" id="ARBA00009347"/>
    </source>
</evidence>
<evidence type="ECO:0000256" key="5">
    <source>
        <dbReference type="ARBA" id="ARBA00023002"/>
    </source>
</evidence>
<keyword evidence="3" id="KW-0285">Flavoprotein</keyword>
<comment type="similarity">
    <text evidence="2">Belongs to the acyl-CoA dehydrogenase family.</text>
</comment>
<evidence type="ECO:0000256" key="1">
    <source>
        <dbReference type="ARBA" id="ARBA00001974"/>
    </source>
</evidence>
<dbReference type="SUPFAM" id="SSF47203">
    <property type="entry name" value="Acyl-CoA dehydrogenase C-terminal domain-like"/>
    <property type="match status" value="1"/>
</dbReference>
<dbReference type="SUPFAM" id="SSF56645">
    <property type="entry name" value="Acyl-CoA dehydrogenase NM domain-like"/>
    <property type="match status" value="1"/>
</dbReference>
<dbReference type="GO" id="GO:0003995">
    <property type="term" value="F:acyl-CoA dehydrogenase activity"/>
    <property type="evidence" value="ECO:0007669"/>
    <property type="project" value="TreeGrafter"/>
</dbReference>
<dbReference type="InterPro" id="IPR046373">
    <property type="entry name" value="Acyl-CoA_Oxase/DH_mid-dom_sf"/>
</dbReference>
<dbReference type="Pfam" id="PF02771">
    <property type="entry name" value="Acyl-CoA_dh_N"/>
    <property type="match status" value="1"/>
</dbReference>
<evidence type="ECO:0000256" key="3">
    <source>
        <dbReference type="ARBA" id="ARBA00022630"/>
    </source>
</evidence>